<sequence>MPENLWITEFNINFITAPSRADAESPPLPNYFPRRRAKFLSMNNVAPARIMAEAAMGFRIIGDLHDRYWTCYVFYDFGNPELKSDARTQVRQGGYGNSPSQRKCLEGFLVCQALDLVLSETKTILDTITKSMGEDKKSQALFNLLLTEDDLRGENYFKTMNKNSVFYPWLLEVCGALQDKCSKSRRVAEQWLSAEKTREYQPRWSEKDQKIFGEEVAQNRADVEARCAMLEKMENNLKERSDWIKTLKESLSSELELREARTSTQLGHTVNLFAVVTTIYLPLTFSTSIVAIQDFNWPSPSKALIKIALPVTFGTLILLMNLAFLRRNLAALKAWAQLSIRRRMAGAPEPKSSNKEPTYQEERPAWKCWEERAHGLREAEKRSTLLTNNDIYDNGSDWWYWYFMAIFIIIVVPVQELTFIIRTLRLQKIKRAGPLKKFVRVPLAPIWVLQLAFVYVIMLAGYAFLSLVGLVHRTAVWLWTGDDIVEDKKDAPYEVEKSFISQLEGDKEILRTKPDCTQKGRGLVGWLMKPAKTMQLLIVVEALRSKKEKEFDAEEQGITVAAMKALHST</sequence>
<feature type="transmembrane region" description="Helical" evidence="1">
    <location>
        <begin position="442"/>
        <end position="465"/>
    </location>
</feature>
<feature type="transmembrane region" description="Helical" evidence="1">
    <location>
        <begin position="399"/>
        <end position="421"/>
    </location>
</feature>
<reference evidence="2 3" key="1">
    <citation type="journal article" date="2010" name="Nature">
        <title>Perigord black truffle genome uncovers evolutionary origins and mechanisms of symbiosis.</title>
        <authorList>
            <person name="Martin F."/>
            <person name="Kohler A."/>
            <person name="Murat C."/>
            <person name="Balestrini R."/>
            <person name="Coutinho P.M."/>
            <person name="Jaillon O."/>
            <person name="Montanini B."/>
            <person name="Morin E."/>
            <person name="Noel B."/>
            <person name="Percudani R."/>
            <person name="Porcel B."/>
            <person name="Rubini A."/>
            <person name="Amicucci A."/>
            <person name="Amselem J."/>
            <person name="Anthouard V."/>
            <person name="Arcioni S."/>
            <person name="Artiguenave F."/>
            <person name="Aury J.M."/>
            <person name="Ballario P."/>
            <person name="Bolchi A."/>
            <person name="Brenna A."/>
            <person name="Brun A."/>
            <person name="Buee M."/>
            <person name="Cantarel B."/>
            <person name="Chevalier G."/>
            <person name="Couloux A."/>
            <person name="Da Silva C."/>
            <person name="Denoeud F."/>
            <person name="Duplessis S."/>
            <person name="Ghignone S."/>
            <person name="Hilselberger B."/>
            <person name="Iotti M."/>
            <person name="Marcais B."/>
            <person name="Mello A."/>
            <person name="Miranda M."/>
            <person name="Pacioni G."/>
            <person name="Quesneville H."/>
            <person name="Riccioni C."/>
            <person name="Ruotolo R."/>
            <person name="Splivallo R."/>
            <person name="Stocchi V."/>
            <person name="Tisserant E."/>
            <person name="Viscomi A.R."/>
            <person name="Zambonelli A."/>
            <person name="Zampieri E."/>
            <person name="Henrissat B."/>
            <person name="Lebrun M.H."/>
            <person name="Paolocci F."/>
            <person name="Bonfante P."/>
            <person name="Ottonello S."/>
            <person name="Wincker P."/>
        </authorList>
    </citation>
    <scope>NUCLEOTIDE SEQUENCE [LARGE SCALE GENOMIC DNA]</scope>
    <source>
        <strain evidence="2 3">Mel28</strain>
    </source>
</reference>
<dbReference type="InParanoid" id="D5GCR4"/>
<dbReference type="Proteomes" id="UP000006911">
    <property type="component" value="Unassembled WGS sequence"/>
</dbReference>
<dbReference type="GeneID" id="9187926"/>
<keyword evidence="1" id="KW-1133">Transmembrane helix</keyword>
<dbReference type="RefSeq" id="XP_002838116.1">
    <property type="nucleotide sequence ID" value="XM_002838070.1"/>
</dbReference>
<keyword evidence="3" id="KW-1185">Reference proteome</keyword>
<protein>
    <submittedName>
        <fullName evidence="2">(Perigord truffle) hypothetical protein</fullName>
    </submittedName>
</protein>
<dbReference type="KEGG" id="tml:GSTUM_00005986001"/>
<keyword evidence="1" id="KW-0812">Transmembrane</keyword>
<dbReference type="EMBL" id="FN430120">
    <property type="protein sequence ID" value="CAZ82307.1"/>
    <property type="molecule type" value="Genomic_DNA"/>
</dbReference>
<name>D5GCR4_TUBMM</name>
<dbReference type="OMA" id="CNFLEAN"/>
<dbReference type="eggNOG" id="ENOG502SD64">
    <property type="taxonomic scope" value="Eukaryota"/>
</dbReference>
<accession>D5GCR4</accession>
<organism evidence="2 3">
    <name type="scientific">Tuber melanosporum (strain Mel28)</name>
    <name type="common">Perigord black truffle</name>
    <dbReference type="NCBI Taxonomy" id="656061"/>
    <lineage>
        <taxon>Eukaryota</taxon>
        <taxon>Fungi</taxon>
        <taxon>Dikarya</taxon>
        <taxon>Ascomycota</taxon>
        <taxon>Pezizomycotina</taxon>
        <taxon>Pezizomycetes</taxon>
        <taxon>Pezizales</taxon>
        <taxon>Tuberaceae</taxon>
        <taxon>Tuber</taxon>
    </lineage>
</organism>
<feature type="transmembrane region" description="Helical" evidence="1">
    <location>
        <begin position="272"/>
        <end position="292"/>
    </location>
</feature>
<evidence type="ECO:0000313" key="2">
    <source>
        <dbReference type="EMBL" id="CAZ82307.1"/>
    </source>
</evidence>
<evidence type="ECO:0000256" key="1">
    <source>
        <dbReference type="SAM" id="Phobius"/>
    </source>
</evidence>
<dbReference type="AlphaFoldDB" id="D5GCR4"/>
<dbReference type="STRING" id="656061.D5GCR4"/>
<dbReference type="Gene3D" id="1.20.58.340">
    <property type="entry name" value="Magnesium transport protein CorA, transmembrane region"/>
    <property type="match status" value="1"/>
</dbReference>
<proteinExistence type="predicted"/>
<dbReference type="HOGENOM" id="CLU_479134_0_0_1"/>
<evidence type="ECO:0000313" key="3">
    <source>
        <dbReference type="Proteomes" id="UP000006911"/>
    </source>
</evidence>
<feature type="transmembrane region" description="Helical" evidence="1">
    <location>
        <begin position="304"/>
        <end position="325"/>
    </location>
</feature>
<keyword evidence="1" id="KW-0472">Membrane</keyword>
<gene>
    <name evidence="2" type="ORF">GSTUM_00005986001</name>
</gene>